<dbReference type="OrthoDB" id="7810029at2"/>
<dbReference type="InterPro" id="IPR054197">
    <property type="entry name" value="DUF6902"/>
</dbReference>
<evidence type="ECO:0000313" key="2">
    <source>
        <dbReference type="Proteomes" id="UP000215377"/>
    </source>
</evidence>
<dbReference type="EMBL" id="AQQR01000001">
    <property type="protein sequence ID" value="OWU77808.1"/>
    <property type="molecule type" value="Genomic_DNA"/>
</dbReference>
<name>A0A225NX80_9RHOB</name>
<gene>
    <name evidence="1" type="ORF">ATO3_03945</name>
</gene>
<reference evidence="1 2" key="1">
    <citation type="submission" date="2013-04" db="EMBL/GenBank/DDBJ databases">
        <title>Oceanicola sp. 22II1-22F33 Genome Sequencing.</title>
        <authorList>
            <person name="Lai Q."/>
            <person name="Li G."/>
            <person name="Shao Z."/>
        </authorList>
    </citation>
    <scope>NUCLEOTIDE SEQUENCE [LARGE SCALE GENOMIC DNA]</scope>
    <source>
        <strain evidence="1 2">22II1-22F33</strain>
    </source>
</reference>
<dbReference type="Pfam" id="PF21843">
    <property type="entry name" value="DUF6902"/>
    <property type="match status" value="1"/>
</dbReference>
<sequence>MSNVIRLNVPSRRQAEGARLGALLDGFASHRRFGDDVFWLKENAELLNILECTGRDLPEAALDSHRGFYDRVVQRIEFFPQYYRFLLSICLDLEDLGMDGTKGEALVDWAAREGLAEAEMSDLQRAEARRLMARRGADPLKDDTGLTERLHRFMERSATFQLPNKKAAYELTHIVFYLSRYGRQDPQLSEEAVTSLEYAGILAWLEQNADLLAEVCVALRYAGRVPSPIWEDWIAGTTSRFAVETGPGASPNDDYHEYFVSNWALACAGGTPFARPMAEGAMAFHAPREGRAPLRQLSDCLFRLDDRRSGDWGAMRELVAGALEEDSHDVLIAAEQSTDKFDAFFAGFARTGLRGIAS</sequence>
<dbReference type="Proteomes" id="UP000215377">
    <property type="component" value="Unassembled WGS sequence"/>
</dbReference>
<proteinExistence type="predicted"/>
<dbReference type="AlphaFoldDB" id="A0A225NX80"/>
<comment type="caution">
    <text evidence="1">The sequence shown here is derived from an EMBL/GenBank/DDBJ whole genome shotgun (WGS) entry which is preliminary data.</text>
</comment>
<accession>A0A225NX80</accession>
<evidence type="ECO:0000313" key="1">
    <source>
        <dbReference type="EMBL" id="OWU77808.1"/>
    </source>
</evidence>
<protein>
    <submittedName>
        <fullName evidence="1">Uncharacterized protein</fullName>
    </submittedName>
</protein>
<dbReference type="RefSeq" id="WP_088648473.1">
    <property type="nucleotide sequence ID" value="NZ_AQQR01000001.1"/>
</dbReference>
<keyword evidence="2" id="KW-1185">Reference proteome</keyword>
<organism evidence="1 2">
    <name type="scientific">Marinibacterium profundimaris</name>
    <dbReference type="NCBI Taxonomy" id="1679460"/>
    <lineage>
        <taxon>Bacteria</taxon>
        <taxon>Pseudomonadati</taxon>
        <taxon>Pseudomonadota</taxon>
        <taxon>Alphaproteobacteria</taxon>
        <taxon>Rhodobacterales</taxon>
        <taxon>Paracoccaceae</taxon>
        <taxon>Marinibacterium</taxon>
    </lineage>
</organism>